<dbReference type="GO" id="GO:0000155">
    <property type="term" value="F:phosphorelay sensor kinase activity"/>
    <property type="evidence" value="ECO:0007669"/>
    <property type="project" value="InterPro"/>
</dbReference>
<feature type="transmembrane region" description="Helical" evidence="10">
    <location>
        <begin position="156"/>
        <end position="173"/>
    </location>
</feature>
<keyword evidence="8" id="KW-0902">Two-component regulatory system</keyword>
<dbReference type="GO" id="GO:0046983">
    <property type="term" value="F:protein dimerization activity"/>
    <property type="evidence" value="ECO:0007669"/>
    <property type="project" value="InterPro"/>
</dbReference>
<dbReference type="InterPro" id="IPR050482">
    <property type="entry name" value="Sensor_HK_TwoCompSys"/>
</dbReference>
<dbReference type="InterPro" id="IPR036890">
    <property type="entry name" value="HATPase_C_sf"/>
</dbReference>
<keyword evidence="3" id="KW-0597">Phosphoprotein</keyword>
<evidence type="ECO:0000256" key="8">
    <source>
        <dbReference type="ARBA" id="ARBA00023012"/>
    </source>
</evidence>
<dbReference type="InterPro" id="IPR011712">
    <property type="entry name" value="Sig_transdc_His_kin_sub3_dim/P"/>
</dbReference>
<evidence type="ECO:0000256" key="9">
    <source>
        <dbReference type="SAM" id="Coils"/>
    </source>
</evidence>
<reference evidence="13 14" key="1">
    <citation type="journal article" date="2013" name="Stand. Genomic Sci.">
        <title>Genomic Encyclopedia of Type Strains, Phase I: The one thousand microbial genomes (KMG-I) project.</title>
        <authorList>
            <person name="Kyrpides N.C."/>
            <person name="Woyke T."/>
            <person name="Eisen J.A."/>
            <person name="Garrity G."/>
            <person name="Lilburn T.G."/>
            <person name="Beck B.J."/>
            <person name="Whitman W.B."/>
            <person name="Hugenholtz P."/>
            <person name="Klenk H.P."/>
        </authorList>
    </citation>
    <scope>NUCLEOTIDE SEQUENCE [LARGE SCALE GENOMIC DNA]</scope>
    <source>
        <strain evidence="13 14">DSM 45044</strain>
    </source>
</reference>
<evidence type="ECO:0000256" key="2">
    <source>
        <dbReference type="ARBA" id="ARBA00012438"/>
    </source>
</evidence>
<dbReference type="Proteomes" id="UP000321617">
    <property type="component" value="Unassembled WGS sequence"/>
</dbReference>
<dbReference type="GO" id="GO:0016020">
    <property type="term" value="C:membrane"/>
    <property type="evidence" value="ECO:0007669"/>
    <property type="project" value="InterPro"/>
</dbReference>
<dbReference type="PANTHER" id="PTHR24421:SF10">
    <property type="entry name" value="NITRATE_NITRITE SENSOR PROTEIN NARQ"/>
    <property type="match status" value="1"/>
</dbReference>
<feature type="transmembrane region" description="Helical" evidence="10">
    <location>
        <begin position="78"/>
        <end position="96"/>
    </location>
</feature>
<comment type="caution">
    <text evidence="13">The sequence shown here is derived from an EMBL/GenBank/DDBJ whole genome shotgun (WGS) entry which is preliminary data.</text>
</comment>
<keyword evidence="6 13" id="KW-0418">Kinase</keyword>
<evidence type="ECO:0000313" key="13">
    <source>
        <dbReference type="EMBL" id="TWJ10490.1"/>
    </source>
</evidence>
<dbReference type="InterPro" id="IPR003594">
    <property type="entry name" value="HATPase_dom"/>
</dbReference>
<keyword evidence="5" id="KW-0547">Nucleotide-binding</keyword>
<evidence type="ECO:0000256" key="4">
    <source>
        <dbReference type="ARBA" id="ARBA00022679"/>
    </source>
</evidence>
<dbReference type="EMBL" id="VLLL01000007">
    <property type="protein sequence ID" value="TWJ10490.1"/>
    <property type="molecule type" value="Genomic_DNA"/>
</dbReference>
<proteinExistence type="predicted"/>
<dbReference type="PANTHER" id="PTHR24421">
    <property type="entry name" value="NITRATE/NITRITE SENSOR PROTEIN NARX-RELATED"/>
    <property type="match status" value="1"/>
</dbReference>
<keyword evidence="14" id="KW-1185">Reference proteome</keyword>
<dbReference type="SUPFAM" id="SSF55874">
    <property type="entry name" value="ATPase domain of HSP90 chaperone/DNA topoisomerase II/histidine kinase"/>
    <property type="match status" value="1"/>
</dbReference>
<feature type="transmembrane region" description="Helical" evidence="10">
    <location>
        <begin position="102"/>
        <end position="120"/>
    </location>
</feature>
<name>A0A562UXW6_9ACTN</name>
<dbReference type="AlphaFoldDB" id="A0A562UXW6"/>
<organism evidence="13 14">
    <name type="scientific">Stackebrandtia albiflava</name>
    <dbReference type="NCBI Taxonomy" id="406432"/>
    <lineage>
        <taxon>Bacteria</taxon>
        <taxon>Bacillati</taxon>
        <taxon>Actinomycetota</taxon>
        <taxon>Actinomycetes</taxon>
        <taxon>Glycomycetales</taxon>
        <taxon>Glycomycetaceae</taxon>
        <taxon>Stackebrandtia</taxon>
    </lineage>
</organism>
<dbReference type="Gene3D" id="1.20.5.1930">
    <property type="match status" value="1"/>
</dbReference>
<feature type="transmembrane region" description="Helical" evidence="10">
    <location>
        <begin position="21"/>
        <end position="43"/>
    </location>
</feature>
<feature type="transmembrane region" description="Helical" evidence="10">
    <location>
        <begin position="127"/>
        <end position="144"/>
    </location>
</feature>
<sequence>MRRVVSLLIDTGPPFDGRWRFRFTTVLALVGPGSVPFAVLLFAVQNQILRTNYGVPGISLLIALLTGISVLAARFHPLAAWLMWLASAAWAAVAAVQQTGDPWPLTPGGLFALLVVQFAVARDARTLWALTTWVVNLLVFYGISQEMPGVLAQQNLLLASLLSLAALLIGVMVRASRRARRRVEEEARLTAEERTRRRLLEERTRIARELHDVVAHHMSVITVQAATAPYRLPDLPEDVRAEFHSIGAQARQSLAELRRLLTVLRNEDDAAEREPLPGMERLAELVESVRRSGTPVDLRTDDVSGLPEAVALTGYRIVQEALSNVVRHAPGAAVAVRVAVTAAAVEITVVNSVPPEGVRAVPEGAGLGLAGMRERVTLLSGELSTVATDDGGFRVHAVLPLGDDEEDR</sequence>
<dbReference type="EC" id="2.7.13.3" evidence="2"/>
<dbReference type="CDD" id="cd16917">
    <property type="entry name" value="HATPase_UhpB-NarQ-NarX-like"/>
    <property type="match status" value="1"/>
</dbReference>
<feature type="domain" description="Histidine kinase/HSP90-like ATPase" evidence="11">
    <location>
        <begin position="315"/>
        <end position="401"/>
    </location>
</feature>
<evidence type="ECO:0000259" key="12">
    <source>
        <dbReference type="Pfam" id="PF07730"/>
    </source>
</evidence>
<feature type="domain" description="Signal transduction histidine kinase subgroup 3 dimerisation and phosphoacceptor" evidence="12">
    <location>
        <begin position="202"/>
        <end position="267"/>
    </location>
</feature>
<evidence type="ECO:0000256" key="10">
    <source>
        <dbReference type="SAM" id="Phobius"/>
    </source>
</evidence>
<evidence type="ECO:0000259" key="11">
    <source>
        <dbReference type="Pfam" id="PF02518"/>
    </source>
</evidence>
<keyword evidence="7" id="KW-0067">ATP-binding</keyword>
<evidence type="ECO:0000256" key="7">
    <source>
        <dbReference type="ARBA" id="ARBA00022840"/>
    </source>
</evidence>
<feature type="transmembrane region" description="Helical" evidence="10">
    <location>
        <begin position="55"/>
        <end position="73"/>
    </location>
</feature>
<feature type="coiled-coil region" evidence="9">
    <location>
        <begin position="247"/>
        <end position="274"/>
    </location>
</feature>
<keyword evidence="9" id="KW-0175">Coiled coil</keyword>
<evidence type="ECO:0000256" key="5">
    <source>
        <dbReference type="ARBA" id="ARBA00022741"/>
    </source>
</evidence>
<evidence type="ECO:0000313" key="14">
    <source>
        <dbReference type="Proteomes" id="UP000321617"/>
    </source>
</evidence>
<evidence type="ECO:0000256" key="6">
    <source>
        <dbReference type="ARBA" id="ARBA00022777"/>
    </source>
</evidence>
<keyword evidence="4" id="KW-0808">Transferase</keyword>
<gene>
    <name evidence="13" type="ORF">LX16_3907</name>
</gene>
<evidence type="ECO:0000256" key="3">
    <source>
        <dbReference type="ARBA" id="ARBA00022553"/>
    </source>
</evidence>
<keyword evidence="10" id="KW-0812">Transmembrane</keyword>
<evidence type="ECO:0000256" key="1">
    <source>
        <dbReference type="ARBA" id="ARBA00000085"/>
    </source>
</evidence>
<dbReference type="GO" id="GO:0005524">
    <property type="term" value="F:ATP binding"/>
    <property type="evidence" value="ECO:0007669"/>
    <property type="project" value="UniProtKB-KW"/>
</dbReference>
<protein>
    <recommendedName>
        <fullName evidence="2">histidine kinase</fullName>
        <ecNumber evidence="2">2.7.13.3</ecNumber>
    </recommendedName>
</protein>
<dbReference type="Gene3D" id="3.30.565.10">
    <property type="entry name" value="Histidine kinase-like ATPase, C-terminal domain"/>
    <property type="match status" value="1"/>
</dbReference>
<keyword evidence="10" id="KW-1133">Transmembrane helix</keyword>
<dbReference type="Pfam" id="PF07730">
    <property type="entry name" value="HisKA_3"/>
    <property type="match status" value="1"/>
</dbReference>
<keyword evidence="10" id="KW-0472">Membrane</keyword>
<dbReference type="Pfam" id="PF02518">
    <property type="entry name" value="HATPase_c"/>
    <property type="match status" value="1"/>
</dbReference>
<comment type="catalytic activity">
    <reaction evidence="1">
        <text>ATP + protein L-histidine = ADP + protein N-phospho-L-histidine.</text>
        <dbReference type="EC" id="2.7.13.3"/>
    </reaction>
</comment>
<accession>A0A562UXW6</accession>